<dbReference type="Proteomes" id="UP000807504">
    <property type="component" value="Unassembled WGS sequence"/>
</dbReference>
<protein>
    <submittedName>
        <fullName evidence="1">Uncharacterized protein</fullName>
    </submittedName>
</protein>
<keyword evidence="2" id="KW-1185">Reference proteome</keyword>
<evidence type="ECO:0000313" key="2">
    <source>
        <dbReference type="Proteomes" id="UP000807504"/>
    </source>
</evidence>
<dbReference type="AlphaFoldDB" id="A0A8T0EN73"/>
<accession>A0A8T0EN73</accession>
<proteinExistence type="predicted"/>
<reference evidence="1" key="2">
    <citation type="submission" date="2020-06" db="EMBL/GenBank/DDBJ databases">
        <authorList>
            <person name="Sheffer M."/>
        </authorList>
    </citation>
    <scope>NUCLEOTIDE SEQUENCE</scope>
</reference>
<name>A0A8T0EN73_ARGBR</name>
<sequence length="130" mass="14360">MVGPDDELFDILEVKIAMEFQRGIRHPLDRRALRAAIGSAYVDMVRSTNDSRCHHPLALRFPSPPPFLGLISPGTVRLPPLPSSPHLGSFEIAFSSGVKECIEEDAKKTILAVNLSSRLLSRVRSLHSPH</sequence>
<comment type="caution">
    <text evidence="1">The sequence shown here is derived from an EMBL/GenBank/DDBJ whole genome shotgun (WGS) entry which is preliminary data.</text>
</comment>
<dbReference type="EMBL" id="JABXBU010002072">
    <property type="protein sequence ID" value="KAF8776908.1"/>
    <property type="molecule type" value="Genomic_DNA"/>
</dbReference>
<organism evidence="1 2">
    <name type="scientific">Argiope bruennichi</name>
    <name type="common">Wasp spider</name>
    <name type="synonym">Aranea bruennichi</name>
    <dbReference type="NCBI Taxonomy" id="94029"/>
    <lineage>
        <taxon>Eukaryota</taxon>
        <taxon>Metazoa</taxon>
        <taxon>Ecdysozoa</taxon>
        <taxon>Arthropoda</taxon>
        <taxon>Chelicerata</taxon>
        <taxon>Arachnida</taxon>
        <taxon>Araneae</taxon>
        <taxon>Araneomorphae</taxon>
        <taxon>Entelegynae</taxon>
        <taxon>Araneoidea</taxon>
        <taxon>Araneidae</taxon>
        <taxon>Argiope</taxon>
    </lineage>
</organism>
<reference evidence="1" key="1">
    <citation type="journal article" date="2020" name="bioRxiv">
        <title>Chromosome-level reference genome of the European wasp spider Argiope bruennichi: a resource for studies on range expansion and evolutionary adaptation.</title>
        <authorList>
            <person name="Sheffer M.M."/>
            <person name="Hoppe A."/>
            <person name="Krehenwinkel H."/>
            <person name="Uhl G."/>
            <person name="Kuss A.W."/>
            <person name="Jensen L."/>
            <person name="Jensen C."/>
            <person name="Gillespie R.G."/>
            <person name="Hoff K.J."/>
            <person name="Prost S."/>
        </authorList>
    </citation>
    <scope>NUCLEOTIDE SEQUENCE</scope>
</reference>
<evidence type="ECO:0000313" key="1">
    <source>
        <dbReference type="EMBL" id="KAF8776908.1"/>
    </source>
</evidence>
<gene>
    <name evidence="1" type="ORF">HNY73_013845</name>
</gene>